<gene>
    <name evidence="1" type="ORF">DJ93_4779</name>
</gene>
<dbReference type="EMBL" id="JMQC01000008">
    <property type="protein sequence ID" value="KFM98515.1"/>
    <property type="molecule type" value="Genomic_DNA"/>
</dbReference>
<dbReference type="Proteomes" id="UP000029389">
    <property type="component" value="Unassembled WGS sequence"/>
</dbReference>
<dbReference type="PATRIC" id="fig|1405.8.peg.4920"/>
<evidence type="ECO:0000313" key="1">
    <source>
        <dbReference type="EMBL" id="KFM98515.1"/>
    </source>
</evidence>
<dbReference type="RefSeq" id="WP_181969197.1">
    <property type="nucleotide sequence ID" value="NZ_JMQC01000008.1"/>
</dbReference>
<comment type="caution">
    <text evidence="1">The sequence shown here is derived from an EMBL/GenBank/DDBJ whole genome shotgun (WGS) entry which is preliminary data.</text>
</comment>
<proteinExistence type="predicted"/>
<protein>
    <submittedName>
        <fullName evidence="1">Uncharacterized protein</fullName>
    </submittedName>
</protein>
<dbReference type="AlphaFoldDB" id="A0A090Z283"/>
<evidence type="ECO:0000313" key="2">
    <source>
        <dbReference type="Proteomes" id="UP000029389"/>
    </source>
</evidence>
<accession>A0A090Z283</accession>
<reference evidence="1 2" key="1">
    <citation type="submission" date="2014-04" db="EMBL/GenBank/DDBJ databases">
        <authorList>
            <person name="Bishop-Lilly K.A."/>
            <person name="Broomall S.M."/>
            <person name="Chain P.S."/>
            <person name="Chertkov O."/>
            <person name="Coyne S.R."/>
            <person name="Daligault H.E."/>
            <person name="Davenport K.W."/>
            <person name="Erkkila T."/>
            <person name="Frey K.G."/>
            <person name="Gibbons H.S."/>
            <person name="Gu W."/>
            <person name="Jaissle J."/>
            <person name="Johnson S.L."/>
            <person name="Koroleva G.I."/>
            <person name="Ladner J.T."/>
            <person name="Lo C.-C."/>
            <person name="Minogue T.D."/>
            <person name="Munk C."/>
            <person name="Palacios G.F."/>
            <person name="Redden C.L."/>
            <person name="Rosenzweig C.N."/>
            <person name="Scholz M.B."/>
            <person name="Teshima H."/>
            <person name="Xu Y."/>
        </authorList>
    </citation>
    <scope>NUCLEOTIDE SEQUENCE [LARGE SCALE GENOMIC DNA]</scope>
    <source>
        <strain evidence="1 2">BHP</strain>
    </source>
</reference>
<sequence length="51" mass="6138">MQIIYTKWHNNYDLILSEKYKASFYKKGLLLVGIGYMQQALLYEECFEIVK</sequence>
<name>A0A090Z283_9BACI</name>
<organism evidence="1 2">
    <name type="scientific">Bacillus clarus</name>
    <dbReference type="NCBI Taxonomy" id="2338372"/>
    <lineage>
        <taxon>Bacteria</taxon>
        <taxon>Bacillati</taxon>
        <taxon>Bacillota</taxon>
        <taxon>Bacilli</taxon>
        <taxon>Bacillales</taxon>
        <taxon>Bacillaceae</taxon>
        <taxon>Bacillus</taxon>
        <taxon>Bacillus cereus group</taxon>
    </lineage>
</organism>